<feature type="region of interest" description="Disordered" evidence="1">
    <location>
        <begin position="1"/>
        <end position="20"/>
    </location>
</feature>
<reference evidence="2" key="2">
    <citation type="submission" date="2021-12" db="EMBL/GenBank/DDBJ databases">
        <title>Resequencing data analysis of finger millet.</title>
        <authorList>
            <person name="Hatakeyama M."/>
            <person name="Aluri S."/>
            <person name="Balachadran M.T."/>
            <person name="Sivarajan S.R."/>
            <person name="Poveda L."/>
            <person name="Shimizu-Inatsugi R."/>
            <person name="Schlapbach R."/>
            <person name="Sreeman S.M."/>
            <person name="Shimizu K.K."/>
        </authorList>
    </citation>
    <scope>NUCLEOTIDE SEQUENCE</scope>
</reference>
<name>A0AAV5BU93_ELECO</name>
<dbReference type="Proteomes" id="UP001054889">
    <property type="component" value="Unassembled WGS sequence"/>
</dbReference>
<reference evidence="2" key="1">
    <citation type="journal article" date="2018" name="DNA Res.">
        <title>Multiple hybrid de novo genome assembly of finger millet, an orphan allotetraploid crop.</title>
        <authorList>
            <person name="Hatakeyama M."/>
            <person name="Aluri S."/>
            <person name="Balachadran M.T."/>
            <person name="Sivarajan S.R."/>
            <person name="Patrignani A."/>
            <person name="Gruter S."/>
            <person name="Poveda L."/>
            <person name="Shimizu-Inatsugi R."/>
            <person name="Baeten J."/>
            <person name="Francoijs K.J."/>
            <person name="Nataraja K.N."/>
            <person name="Reddy Y.A.N."/>
            <person name="Phadnis S."/>
            <person name="Ravikumar R.L."/>
            <person name="Schlapbach R."/>
            <person name="Sreeman S.M."/>
            <person name="Shimizu K.K."/>
        </authorList>
    </citation>
    <scope>NUCLEOTIDE SEQUENCE</scope>
</reference>
<dbReference type="EMBL" id="BQKI01000002">
    <property type="protein sequence ID" value="GJM89766.1"/>
    <property type="molecule type" value="Genomic_DNA"/>
</dbReference>
<comment type="caution">
    <text evidence="2">The sequence shown here is derived from an EMBL/GenBank/DDBJ whole genome shotgun (WGS) entry which is preliminary data.</text>
</comment>
<organism evidence="2 3">
    <name type="scientific">Eleusine coracana subsp. coracana</name>
    <dbReference type="NCBI Taxonomy" id="191504"/>
    <lineage>
        <taxon>Eukaryota</taxon>
        <taxon>Viridiplantae</taxon>
        <taxon>Streptophyta</taxon>
        <taxon>Embryophyta</taxon>
        <taxon>Tracheophyta</taxon>
        <taxon>Spermatophyta</taxon>
        <taxon>Magnoliopsida</taxon>
        <taxon>Liliopsida</taxon>
        <taxon>Poales</taxon>
        <taxon>Poaceae</taxon>
        <taxon>PACMAD clade</taxon>
        <taxon>Chloridoideae</taxon>
        <taxon>Cynodonteae</taxon>
        <taxon>Eleusininae</taxon>
        <taxon>Eleusine</taxon>
    </lineage>
</organism>
<protein>
    <submittedName>
        <fullName evidence="2">Uncharacterized protein</fullName>
    </submittedName>
</protein>
<feature type="compositionally biased region" description="Basic and acidic residues" evidence="1">
    <location>
        <begin position="9"/>
        <end position="18"/>
    </location>
</feature>
<keyword evidence="3" id="KW-1185">Reference proteome</keyword>
<evidence type="ECO:0000313" key="2">
    <source>
        <dbReference type="EMBL" id="GJM89766.1"/>
    </source>
</evidence>
<sequence>MDEDGEDVPTPREIERQRRGALRLVRLKWQQQQRMRPRPRRGGASVEARAARCLAASSNQAAGALASGYGGTPENGGGVAAITGGSVAQVTRGESAPASEAWVPPSRREAEAGMRRVMAELKYLPEQPTPDDSELLFPIRKPVDDYNHSSGPK</sequence>
<feature type="region of interest" description="Disordered" evidence="1">
    <location>
        <begin position="123"/>
        <end position="153"/>
    </location>
</feature>
<dbReference type="AlphaFoldDB" id="A0AAV5BU93"/>
<evidence type="ECO:0000256" key="1">
    <source>
        <dbReference type="SAM" id="MobiDB-lite"/>
    </source>
</evidence>
<evidence type="ECO:0000313" key="3">
    <source>
        <dbReference type="Proteomes" id="UP001054889"/>
    </source>
</evidence>
<gene>
    <name evidence="2" type="primary">ga05985</name>
    <name evidence="2" type="ORF">PR202_ga05985</name>
</gene>
<accession>A0AAV5BU93</accession>
<proteinExistence type="predicted"/>